<dbReference type="Pfam" id="PF14257">
    <property type="entry name" value="DUF4349"/>
    <property type="match status" value="1"/>
</dbReference>
<dbReference type="Proteomes" id="UP001595891">
    <property type="component" value="Unassembled WGS sequence"/>
</dbReference>
<keyword evidence="2" id="KW-0472">Membrane</keyword>
<evidence type="ECO:0000256" key="3">
    <source>
        <dbReference type="SAM" id="SignalP"/>
    </source>
</evidence>
<gene>
    <name evidence="5" type="ORF">ACFO8L_12780</name>
</gene>
<keyword evidence="2" id="KW-1133">Transmembrane helix</keyword>
<feature type="transmembrane region" description="Helical" evidence="2">
    <location>
        <begin position="271"/>
        <end position="296"/>
    </location>
</feature>
<feature type="domain" description="DUF4349" evidence="4">
    <location>
        <begin position="82"/>
        <end position="293"/>
    </location>
</feature>
<feature type="signal peptide" evidence="3">
    <location>
        <begin position="1"/>
        <end position="24"/>
    </location>
</feature>
<protein>
    <submittedName>
        <fullName evidence="5">DUF4349 domain-containing protein</fullName>
    </submittedName>
</protein>
<comment type="caution">
    <text evidence="5">The sequence shown here is derived from an EMBL/GenBank/DDBJ whole genome shotgun (WGS) entry which is preliminary data.</text>
</comment>
<accession>A0ABV9ECP7</accession>
<evidence type="ECO:0000313" key="6">
    <source>
        <dbReference type="Proteomes" id="UP001595891"/>
    </source>
</evidence>
<evidence type="ECO:0000256" key="2">
    <source>
        <dbReference type="SAM" id="Phobius"/>
    </source>
</evidence>
<organism evidence="5 6">
    <name type="scientific">Sphaerisporangium corydalis</name>
    <dbReference type="NCBI Taxonomy" id="1441875"/>
    <lineage>
        <taxon>Bacteria</taxon>
        <taxon>Bacillati</taxon>
        <taxon>Actinomycetota</taxon>
        <taxon>Actinomycetes</taxon>
        <taxon>Streptosporangiales</taxon>
        <taxon>Streptosporangiaceae</taxon>
        <taxon>Sphaerisporangium</taxon>
    </lineage>
</organism>
<dbReference type="InterPro" id="IPR025645">
    <property type="entry name" value="DUF4349"/>
</dbReference>
<dbReference type="PROSITE" id="PS51257">
    <property type="entry name" value="PROKAR_LIPOPROTEIN"/>
    <property type="match status" value="1"/>
</dbReference>
<feature type="compositionally biased region" description="Pro residues" evidence="1">
    <location>
        <begin position="314"/>
        <end position="330"/>
    </location>
</feature>
<evidence type="ECO:0000256" key="1">
    <source>
        <dbReference type="SAM" id="MobiDB-lite"/>
    </source>
</evidence>
<dbReference type="EMBL" id="JBHSFN010000006">
    <property type="protein sequence ID" value="MFC4586958.1"/>
    <property type="molecule type" value="Genomic_DNA"/>
</dbReference>
<keyword evidence="2" id="KW-0812">Transmembrane</keyword>
<keyword evidence="6" id="KW-1185">Reference proteome</keyword>
<evidence type="ECO:0000259" key="4">
    <source>
        <dbReference type="Pfam" id="PF14257"/>
    </source>
</evidence>
<reference evidence="6" key="1">
    <citation type="journal article" date="2019" name="Int. J. Syst. Evol. Microbiol.">
        <title>The Global Catalogue of Microorganisms (GCM) 10K type strain sequencing project: providing services to taxonomists for standard genome sequencing and annotation.</title>
        <authorList>
            <consortium name="The Broad Institute Genomics Platform"/>
            <consortium name="The Broad Institute Genome Sequencing Center for Infectious Disease"/>
            <person name="Wu L."/>
            <person name="Ma J."/>
        </authorList>
    </citation>
    <scope>NUCLEOTIDE SEQUENCE [LARGE SCALE GENOMIC DNA]</scope>
    <source>
        <strain evidence="6">CCUG 49560</strain>
    </source>
</reference>
<feature type="region of interest" description="Disordered" evidence="1">
    <location>
        <begin position="305"/>
        <end position="347"/>
    </location>
</feature>
<keyword evidence="3" id="KW-0732">Signal</keyword>
<feature type="chain" id="PRO_5046949787" evidence="3">
    <location>
        <begin position="25"/>
        <end position="347"/>
    </location>
</feature>
<name>A0ABV9ECP7_9ACTN</name>
<sequence>MRFSPPVAVALAAVVLTLSGCGGADSQSSDGGGMAAAPVQNQAAQPERATAGGVAKDAGVPAPKATSASGAPSTVEVEKADRAIVYTGEMTVRVKDVAAASDRAKQTVTAAGGRLDREQAASYSGEDTSTLVFKIPPANYPGIVDRLGKELGKRQSINLGTDDVTQQVADVESRVKSARSSLEQVRTFLAKAKTITEVLEVEREISSREADLESLQAQQTSLASQTAMGTLTLRLVRVGGPPTAKPKAKPAPNFLSGLKSGWGALTGTTRVVLTVIGALLPWLVVLAVLWIAYAAVRRRVPSLPYPARRRRPAPGVPPADARPPDAPEPSVPAAIGDAGGKDRPGEG</sequence>
<evidence type="ECO:0000313" key="5">
    <source>
        <dbReference type="EMBL" id="MFC4586958.1"/>
    </source>
</evidence>
<dbReference type="RefSeq" id="WP_262848908.1">
    <property type="nucleotide sequence ID" value="NZ_JANZYP010000079.1"/>
</dbReference>
<feature type="compositionally biased region" description="Low complexity" evidence="1">
    <location>
        <begin position="25"/>
        <end position="46"/>
    </location>
</feature>
<proteinExistence type="predicted"/>
<feature type="region of interest" description="Disordered" evidence="1">
    <location>
        <begin position="25"/>
        <end position="74"/>
    </location>
</feature>